<dbReference type="AlphaFoldDB" id="A0A4Z0V543"/>
<dbReference type="SUPFAM" id="SSF56935">
    <property type="entry name" value="Porins"/>
    <property type="match status" value="1"/>
</dbReference>
<feature type="chain" id="PRO_5021208098" description="Porin" evidence="1">
    <location>
        <begin position="23"/>
        <end position="438"/>
    </location>
</feature>
<feature type="signal peptide" evidence="1">
    <location>
        <begin position="1"/>
        <end position="22"/>
    </location>
</feature>
<evidence type="ECO:0008006" key="4">
    <source>
        <dbReference type="Google" id="ProtNLM"/>
    </source>
</evidence>
<comment type="caution">
    <text evidence="2">The sequence shown here is derived from an EMBL/GenBank/DDBJ whole genome shotgun (WGS) entry which is preliminary data.</text>
</comment>
<accession>A0A4Z0V543</accession>
<proteinExistence type="predicted"/>
<protein>
    <recommendedName>
        <fullName evidence="4">Porin</fullName>
    </recommendedName>
</protein>
<gene>
    <name evidence="2" type="ORF">EZ315_00930</name>
</gene>
<dbReference type="Proteomes" id="UP000297635">
    <property type="component" value="Unassembled WGS sequence"/>
</dbReference>
<organism evidence="2 3">
    <name type="scientific">Duncaniella freteri</name>
    <dbReference type="NCBI Taxonomy" id="2530391"/>
    <lineage>
        <taxon>Bacteria</taxon>
        <taxon>Pseudomonadati</taxon>
        <taxon>Bacteroidota</taxon>
        <taxon>Bacteroidia</taxon>
        <taxon>Bacteroidales</taxon>
        <taxon>Muribaculaceae</taxon>
        <taxon>Duncaniella</taxon>
    </lineage>
</organism>
<dbReference type="EMBL" id="SJSA01000001">
    <property type="protein sequence ID" value="TGG39344.1"/>
    <property type="molecule type" value="Genomic_DNA"/>
</dbReference>
<evidence type="ECO:0000313" key="3">
    <source>
        <dbReference type="Proteomes" id="UP000297635"/>
    </source>
</evidence>
<evidence type="ECO:0000313" key="2">
    <source>
        <dbReference type="EMBL" id="TGG39344.1"/>
    </source>
</evidence>
<keyword evidence="3" id="KW-1185">Reference proteome</keyword>
<keyword evidence="1" id="KW-0732">Signal</keyword>
<name>A0A4Z0V543_9BACT</name>
<sequence>MRQIQRQLLVLGASLAALGVSASSPSSRQEMRDSLVADHHIMVIGGEDRETLKRDSIRSMIENFYYDQFKNYQDPAAPYFLFMSHDANMAMGVGGVVRMRAYYDPGNSMPGAAFTPYNVPMGDTPLNRNHFGTTPSGTSLFLRVLGRNTKVGSYQLYIQAKFNGYEGRDFKLSKAYATLNDWTVGYATSTFSDGSAIAPTVDANGSTMSMDFSALLVRWMHTFKKSGITVAASVETPQQAIQTDENVASRSNTFPNLAAMVQYEWASEQHVRLSAITRVLPYRDLVNGTNHSPMGFGLQLSAVGNPVAPLTLYAIGNIGRSYSNVGGDFLMGQYDLVENLDAPGRLRTVPSWSYFLGASYHFSHKLMASVTFGQARNMTSAPREADGYKYGLYGAANVFYYFTPRISVGAEANFGRRQNFDGNHAWARRIGAMCQFSF</sequence>
<evidence type="ECO:0000256" key="1">
    <source>
        <dbReference type="SAM" id="SignalP"/>
    </source>
</evidence>
<reference evidence="2 3" key="1">
    <citation type="submission" date="2019-02" db="EMBL/GenBank/DDBJ databases">
        <title>Isolation and identification of novel species under the genus Muribaculum.</title>
        <authorList>
            <person name="Miyake S."/>
            <person name="Ding Y."/>
            <person name="Low A."/>
            <person name="Soh M."/>
            <person name="Seedorf H."/>
        </authorList>
    </citation>
    <scope>NUCLEOTIDE SEQUENCE [LARGE SCALE GENOMIC DNA]</scope>
    <source>
        <strain evidence="2 3">TLL-A3</strain>
    </source>
</reference>
<dbReference type="GeneID" id="82148334"/>
<dbReference type="RefSeq" id="WP_135469826.1">
    <property type="nucleotide sequence ID" value="NZ_CASJDB010000045.1"/>
</dbReference>